<keyword evidence="2 5" id="KW-0812">Transmembrane</keyword>
<keyword evidence="3 5" id="KW-1133">Transmembrane helix</keyword>
<name>A0ABD1FC60_HYPHA</name>
<dbReference type="InterPro" id="IPR013057">
    <property type="entry name" value="AA_transpt_TM"/>
</dbReference>
<feature type="transmembrane region" description="Helical" evidence="5">
    <location>
        <begin position="271"/>
        <end position="294"/>
    </location>
</feature>
<feature type="transmembrane region" description="Helical" evidence="5">
    <location>
        <begin position="191"/>
        <end position="212"/>
    </location>
</feature>
<feature type="domain" description="Amino acid transporter transmembrane" evidence="6">
    <location>
        <begin position="1"/>
        <end position="394"/>
    </location>
</feature>
<feature type="transmembrane region" description="Helical" evidence="5">
    <location>
        <begin position="232"/>
        <end position="250"/>
    </location>
</feature>
<keyword evidence="8" id="KW-1185">Reference proteome</keyword>
<gene>
    <name evidence="7" type="ORF">ABEB36_000693</name>
</gene>
<organism evidence="7 8">
    <name type="scientific">Hypothenemus hampei</name>
    <name type="common">Coffee berry borer</name>
    <dbReference type="NCBI Taxonomy" id="57062"/>
    <lineage>
        <taxon>Eukaryota</taxon>
        <taxon>Metazoa</taxon>
        <taxon>Ecdysozoa</taxon>
        <taxon>Arthropoda</taxon>
        <taxon>Hexapoda</taxon>
        <taxon>Insecta</taxon>
        <taxon>Pterygota</taxon>
        <taxon>Neoptera</taxon>
        <taxon>Endopterygota</taxon>
        <taxon>Coleoptera</taxon>
        <taxon>Polyphaga</taxon>
        <taxon>Cucujiformia</taxon>
        <taxon>Curculionidae</taxon>
        <taxon>Scolytinae</taxon>
        <taxon>Hypothenemus</taxon>
    </lineage>
</organism>
<protein>
    <recommendedName>
        <fullName evidence="6">Amino acid transporter transmembrane domain-containing protein</fullName>
    </recommendedName>
</protein>
<proteinExistence type="predicted"/>
<dbReference type="GO" id="GO:0016020">
    <property type="term" value="C:membrane"/>
    <property type="evidence" value="ECO:0007669"/>
    <property type="project" value="UniProtKB-SubCell"/>
</dbReference>
<reference evidence="7 8" key="1">
    <citation type="submission" date="2024-05" db="EMBL/GenBank/DDBJ databases">
        <title>Genetic variation in Jamaican populations of the coffee berry borer (Hypothenemus hampei).</title>
        <authorList>
            <person name="Errbii M."/>
            <person name="Myrie A."/>
        </authorList>
    </citation>
    <scope>NUCLEOTIDE SEQUENCE [LARGE SCALE GENOMIC DNA]</scope>
    <source>
        <strain evidence="7">JA-Hopewell-2020-01-JO</strain>
        <tissue evidence="7">Whole body</tissue>
    </source>
</reference>
<feature type="transmembrane region" description="Helical" evidence="5">
    <location>
        <begin position="92"/>
        <end position="113"/>
    </location>
</feature>
<evidence type="ECO:0000256" key="3">
    <source>
        <dbReference type="ARBA" id="ARBA00022989"/>
    </source>
</evidence>
<feature type="transmembrane region" description="Helical" evidence="5">
    <location>
        <begin position="125"/>
        <end position="145"/>
    </location>
</feature>
<feature type="transmembrane region" description="Helical" evidence="5">
    <location>
        <begin position="336"/>
        <end position="357"/>
    </location>
</feature>
<sequence>MHLIKGYVGTGIFSMGDAMKNAGLIFGPITTFFIGMICLHCCHLLVNAAYKLQKHYKLDKAPDYANTAKLSFALAIPNFPAGPFIAKLTVNVFLIMAQIGFCCCYLVFISWNIRELLRVYKYPMDIHWTIVITIIPIWLTCLIRTLKCLSYLSIVANCTLLVSIIIVLYYALSQPTSECPVGLTIPGIPQFAIFFGQSIFAFEGIGLVLILYNEMDQRKEFYETYGVLNMGLNMVTVTYIIFGAVTYLQFGNDIQETVTLNLNTKEYLGQIVLLLISLGVSFSFSLQLYVAVSITFPKILFWLGPFRYPTLIEFWYRTALVITIFIMAEVIPRLQLLLSFVGSFLSVALIAIFPAMIDLTASYVFSELTLYIVLKDFLIIIFGFVATMAGTYESLVLLAKEI</sequence>
<dbReference type="Proteomes" id="UP001566132">
    <property type="component" value="Unassembled WGS sequence"/>
</dbReference>
<dbReference type="Pfam" id="PF01490">
    <property type="entry name" value="Aa_trans"/>
    <property type="match status" value="1"/>
</dbReference>
<feature type="transmembrane region" description="Helical" evidence="5">
    <location>
        <begin position="24"/>
        <end position="46"/>
    </location>
</feature>
<dbReference type="PANTHER" id="PTHR22950:SF349">
    <property type="entry name" value="AMINO ACID TRANSPORTER TRANSMEMBRANE DOMAIN-CONTAINING PROTEIN"/>
    <property type="match status" value="1"/>
</dbReference>
<accession>A0ABD1FC60</accession>
<evidence type="ECO:0000259" key="6">
    <source>
        <dbReference type="Pfam" id="PF01490"/>
    </source>
</evidence>
<evidence type="ECO:0000313" key="7">
    <source>
        <dbReference type="EMBL" id="KAL1516847.1"/>
    </source>
</evidence>
<comment type="subcellular location">
    <subcellularLocation>
        <location evidence="1">Membrane</location>
        <topology evidence="1">Multi-pass membrane protein</topology>
    </subcellularLocation>
</comment>
<dbReference type="PANTHER" id="PTHR22950">
    <property type="entry name" value="AMINO ACID TRANSPORTER"/>
    <property type="match status" value="1"/>
</dbReference>
<evidence type="ECO:0000256" key="4">
    <source>
        <dbReference type="ARBA" id="ARBA00023136"/>
    </source>
</evidence>
<evidence type="ECO:0000256" key="5">
    <source>
        <dbReference type="SAM" id="Phobius"/>
    </source>
</evidence>
<comment type="caution">
    <text evidence="7">The sequence shown here is derived from an EMBL/GenBank/DDBJ whole genome shotgun (WGS) entry which is preliminary data.</text>
</comment>
<evidence type="ECO:0000256" key="2">
    <source>
        <dbReference type="ARBA" id="ARBA00022692"/>
    </source>
</evidence>
<dbReference type="EMBL" id="JBDJPC010000001">
    <property type="protein sequence ID" value="KAL1516847.1"/>
    <property type="molecule type" value="Genomic_DNA"/>
</dbReference>
<dbReference type="AlphaFoldDB" id="A0ABD1FC60"/>
<feature type="transmembrane region" description="Helical" evidence="5">
    <location>
        <begin position="151"/>
        <end position="171"/>
    </location>
</feature>
<keyword evidence="4 5" id="KW-0472">Membrane</keyword>
<feature type="transmembrane region" description="Helical" evidence="5">
    <location>
        <begin position="377"/>
        <end position="399"/>
    </location>
</feature>
<evidence type="ECO:0000256" key="1">
    <source>
        <dbReference type="ARBA" id="ARBA00004141"/>
    </source>
</evidence>
<evidence type="ECO:0000313" key="8">
    <source>
        <dbReference type="Proteomes" id="UP001566132"/>
    </source>
</evidence>